<feature type="repeat" description="TPR" evidence="1">
    <location>
        <begin position="150"/>
        <end position="183"/>
    </location>
</feature>
<evidence type="ECO:0000313" key="3">
    <source>
        <dbReference type="EMBL" id="MPQ44926.1"/>
    </source>
</evidence>
<dbReference type="OrthoDB" id="369370at2"/>
<dbReference type="InterPro" id="IPR019734">
    <property type="entry name" value="TPR_rpt"/>
</dbReference>
<keyword evidence="2" id="KW-1133">Transmembrane helix</keyword>
<name>A0A6I1MN56_9CLOT</name>
<evidence type="ECO:0000256" key="1">
    <source>
        <dbReference type="PROSITE-ProRule" id="PRU00339"/>
    </source>
</evidence>
<reference evidence="3 4" key="1">
    <citation type="submission" date="2019-10" db="EMBL/GenBank/DDBJ databases">
        <title>The Genome Sequence of Clostridium tarantellae Isolated from Fish Brain.</title>
        <authorList>
            <person name="Bano L."/>
            <person name="Kiel M."/>
            <person name="Sales G."/>
            <person name="Doxey A.C."/>
            <person name="Mansfield M.J."/>
            <person name="Schiavone M."/>
            <person name="Rossetto O."/>
            <person name="Pirazzini M."/>
            <person name="Dobrindt U."/>
            <person name="Montecucco C."/>
        </authorList>
    </citation>
    <scope>NUCLEOTIDE SEQUENCE [LARGE SCALE GENOMIC DNA]</scope>
    <source>
        <strain evidence="3 4">DSM 3997</strain>
    </source>
</reference>
<feature type="transmembrane region" description="Helical" evidence="2">
    <location>
        <begin position="6"/>
        <end position="39"/>
    </location>
</feature>
<dbReference type="SUPFAM" id="SSF81901">
    <property type="entry name" value="HCP-like"/>
    <property type="match status" value="1"/>
</dbReference>
<organism evidence="3 4">
    <name type="scientific">Clostridium tarantellae</name>
    <dbReference type="NCBI Taxonomy" id="39493"/>
    <lineage>
        <taxon>Bacteria</taxon>
        <taxon>Bacillati</taxon>
        <taxon>Bacillota</taxon>
        <taxon>Clostridia</taxon>
        <taxon>Eubacteriales</taxon>
        <taxon>Clostridiaceae</taxon>
        <taxon>Clostridium</taxon>
    </lineage>
</organism>
<keyword evidence="4" id="KW-1185">Reference proteome</keyword>
<keyword evidence="2" id="KW-0812">Transmembrane</keyword>
<accession>A0A6I1MN56</accession>
<dbReference type="Pfam" id="PF14559">
    <property type="entry name" value="TPR_19"/>
    <property type="match status" value="1"/>
</dbReference>
<protein>
    <submittedName>
        <fullName evidence="3">Tetratricopeptide repeat protein</fullName>
    </submittedName>
</protein>
<comment type="caution">
    <text evidence="3">The sequence shown here is derived from an EMBL/GenBank/DDBJ whole genome shotgun (WGS) entry which is preliminary data.</text>
</comment>
<dbReference type="AlphaFoldDB" id="A0A6I1MN56"/>
<dbReference type="RefSeq" id="WP_152891805.1">
    <property type="nucleotide sequence ID" value="NZ_WHJC01000361.1"/>
</dbReference>
<keyword evidence="1" id="KW-0802">TPR repeat</keyword>
<dbReference type="Gene3D" id="1.25.40.10">
    <property type="entry name" value="Tetratricopeptide repeat domain"/>
    <property type="match status" value="2"/>
</dbReference>
<dbReference type="PROSITE" id="PS50005">
    <property type="entry name" value="TPR"/>
    <property type="match status" value="1"/>
</dbReference>
<dbReference type="InterPro" id="IPR011990">
    <property type="entry name" value="TPR-like_helical_dom_sf"/>
</dbReference>
<gene>
    <name evidence="3" type="ORF">GBZ86_14440</name>
</gene>
<evidence type="ECO:0000313" key="4">
    <source>
        <dbReference type="Proteomes" id="UP000430345"/>
    </source>
</evidence>
<sequence length="270" mass="31646">MKKLLIFAEILIIILILQCLILSKNYLIGIPILCAYLAYKLYKMRPSILAFKGNIAFEKKHFKKALNYYNAATKISYSDNFIKLRYAYIALNCGELDECKRILDLVPFNQLNDMLKNSYKMTDALYSWKSGNLKMAIDVYENIHNSHQHTLVYETLGYLLLISGDYKKALKYNEQAYDYDKDSSIITDNLAQSYFYLENYEKAKELYSELLLKNEKKPSFPEPYYYYGLLLNKEGNKTDCIKYLKEALKQREAFLSELTHEKINKTLASL</sequence>
<dbReference type="Pfam" id="PF13181">
    <property type="entry name" value="TPR_8"/>
    <property type="match status" value="1"/>
</dbReference>
<keyword evidence="2" id="KW-0472">Membrane</keyword>
<evidence type="ECO:0000256" key="2">
    <source>
        <dbReference type="SAM" id="Phobius"/>
    </source>
</evidence>
<dbReference type="SMART" id="SM00028">
    <property type="entry name" value="TPR"/>
    <property type="match status" value="4"/>
</dbReference>
<proteinExistence type="predicted"/>
<dbReference type="EMBL" id="WHJC01000361">
    <property type="protein sequence ID" value="MPQ44926.1"/>
    <property type="molecule type" value="Genomic_DNA"/>
</dbReference>
<dbReference type="Proteomes" id="UP000430345">
    <property type="component" value="Unassembled WGS sequence"/>
</dbReference>